<keyword evidence="6 9" id="KW-0472">Membrane</keyword>
<accession>D7FXU3</accession>
<evidence type="ECO:0000256" key="9">
    <source>
        <dbReference type="SAM" id="Phobius"/>
    </source>
</evidence>
<keyword evidence="3 9" id="KW-0812">Transmembrane</keyword>
<dbReference type="PANTHER" id="PTHR31942">
    <property type="entry name" value="MLO-LIKE PROTEIN 1"/>
    <property type="match status" value="1"/>
</dbReference>
<evidence type="ECO:0000256" key="7">
    <source>
        <dbReference type="ARBA" id="ARBA00023265"/>
    </source>
</evidence>
<keyword evidence="7" id="KW-0568">Pathogenesis-related protein</keyword>
<proteinExistence type="inferred from homology"/>
<dbReference type="InParanoid" id="D7FXU3"/>
<feature type="transmembrane region" description="Helical" evidence="9">
    <location>
        <begin position="87"/>
        <end position="105"/>
    </location>
</feature>
<dbReference type="OrthoDB" id="199189at2759"/>
<feature type="transmembrane region" description="Helical" evidence="9">
    <location>
        <begin position="125"/>
        <end position="145"/>
    </location>
</feature>
<feature type="region of interest" description="Disordered" evidence="8">
    <location>
        <begin position="772"/>
        <end position="793"/>
    </location>
</feature>
<keyword evidence="5 9" id="KW-1133">Transmembrane helix</keyword>
<feature type="compositionally biased region" description="Basic and acidic residues" evidence="8">
    <location>
        <begin position="783"/>
        <end position="792"/>
    </location>
</feature>
<dbReference type="InterPro" id="IPR004326">
    <property type="entry name" value="Mlo"/>
</dbReference>
<dbReference type="PANTHER" id="PTHR31942:SF52">
    <property type="entry name" value="MLO-LIKE PROTEIN 1"/>
    <property type="match status" value="1"/>
</dbReference>
<evidence type="ECO:0000256" key="5">
    <source>
        <dbReference type="ARBA" id="ARBA00022989"/>
    </source>
</evidence>
<dbReference type="eggNOG" id="ENOG502SB25">
    <property type="taxonomic scope" value="Eukaryota"/>
</dbReference>
<dbReference type="EMBL" id="FN649760">
    <property type="protein sequence ID" value="CBJ32356.1"/>
    <property type="molecule type" value="Genomic_DNA"/>
</dbReference>
<feature type="transmembrane region" description="Helical" evidence="9">
    <location>
        <begin position="49"/>
        <end position="67"/>
    </location>
</feature>
<dbReference type="Proteomes" id="UP000002630">
    <property type="component" value="Unassembled WGS sequence"/>
</dbReference>
<feature type="compositionally biased region" description="Polar residues" evidence="8">
    <location>
        <begin position="1106"/>
        <end position="1116"/>
    </location>
</feature>
<dbReference type="Pfam" id="PF03094">
    <property type="entry name" value="Mlo"/>
    <property type="match status" value="1"/>
</dbReference>
<evidence type="ECO:0000256" key="2">
    <source>
        <dbReference type="ARBA" id="ARBA00006574"/>
    </source>
</evidence>
<feature type="compositionally biased region" description="Low complexity" evidence="8">
    <location>
        <begin position="975"/>
        <end position="994"/>
    </location>
</feature>
<feature type="region of interest" description="Disordered" evidence="8">
    <location>
        <begin position="1136"/>
        <end position="1187"/>
    </location>
</feature>
<evidence type="ECO:0000256" key="8">
    <source>
        <dbReference type="SAM" id="MobiDB-lite"/>
    </source>
</evidence>
<evidence type="ECO:0000313" key="11">
    <source>
        <dbReference type="Proteomes" id="UP000002630"/>
    </source>
</evidence>
<keyword evidence="4" id="KW-0611">Plant defense</keyword>
<feature type="transmembrane region" description="Helical" evidence="9">
    <location>
        <begin position="352"/>
        <end position="374"/>
    </location>
</feature>
<evidence type="ECO:0000256" key="6">
    <source>
        <dbReference type="ARBA" id="ARBA00023136"/>
    </source>
</evidence>
<gene>
    <name evidence="10" type="ORF">Esi_0332_0025</name>
</gene>
<keyword evidence="11" id="KW-1185">Reference proteome</keyword>
<comment type="subcellular location">
    <subcellularLocation>
        <location evidence="1">Membrane</location>
        <topology evidence="1">Multi-pass membrane protein</topology>
    </subcellularLocation>
</comment>
<dbReference type="AlphaFoldDB" id="D7FXU3"/>
<dbReference type="GO" id="GO:0006952">
    <property type="term" value="P:defense response"/>
    <property type="evidence" value="ECO:0007669"/>
    <property type="project" value="UniProtKB-KW"/>
</dbReference>
<evidence type="ECO:0000256" key="4">
    <source>
        <dbReference type="ARBA" id="ARBA00022821"/>
    </source>
</evidence>
<sequence>MSHLAEDEMDTLDHAASGFPAGAAAAGAAAGDAVGELAGKETYGSLPSWNIVVICTVGGVLFFELICHQMNHAAEGKRHAQDLLETLYRELAILGVVAFILWSINVSPAVDIEYGDKHFFEQIHMALFLAALLHTFFVGVVALYARQINRRWDIFEDDEMRRYKDLKQQHRRTAQKLGIRQADLKYGIGTWRAAWLTVRHPILFRRLSELSEHVGYHAIRAQFIKSNQLPKNFRFASYLTKCEQSVVLELAGVKEGVWVALILFVGAELFVKGILGKAESSEDVKPIFITGTVIVMLAAIAVHLKLRSIYYDMIRSYQASTERRDDLMQFVGPGTSNTMRQKSLFWFSRPGLMLVTLQSMQFLLAIMVGALIWFGSTDSTGLMILAEVFLGVGAFGIYTIVLPKFIPKYTTVTHVGAMVNRHILSECLVKQKRAFQHRALPPTLRQVSVMARMQANYKGENGRVLTFLRKLMSGHAWREFMQVLVTVHFFVVAYNNDPVRSGVDTTQTLLAEVTLGSVALLLEIVTHFVVWKGKLWFRCSLFAVGKGEETPSPGGGSEASAPGYPSGGSHRGLLGHANDTGGVKAEMPGAPNHGVGDGGQKLLSPHTQEGTMYPSGNYNYNDNEYYYEEEEDTACSRCSVWACFGWNGEDQGKRFFSVPPSAKVGWWRTVDLVLVLVVAGESIVSMATYLAEGDYRVVHALQGLVILRWFPLMFCPFPPAEGHDDLHDVGGATVHHDPLSHNAREETLKETLALLRGQTKLTAVFDGNNMGHADGGNLTAGDDTDKLEEKGDGGLIYPNSGSSGLAAGGGGGGGGGGGVPGGIANVGVAVALREACAAHPDLVRSHGPLSAPILRAMVGLDPHKMARRDDGAQALDMAARAVAVARGVPRSNAPVVGGGDGAPVGGATRLRRQSSGGSVGGGGRESPSSSSPPRRRPHLSSSSSELSTSEEEGQEGGEQVLGGKRFAPKYEPHSRLSGSSSHSKGSAGGRVSSSSRHHHRRRRSRSRSATAAAGGENPVVPPAIEDVERPVLRSFASFASAGGGDGSQHGQRSADAAATAGGFPVPTGSAGSVPYSSSRRGTARHGMPGGTHHRRRSHGHQGTDAAANTSAENETSGRAAGGPQVAQAATLVVPDLGVGGVSGSSDVVPAAAAAESSGSGRGRGSSAPADLENAAAGAGGRKANRSE</sequence>
<reference evidence="10 11" key="1">
    <citation type="journal article" date="2010" name="Nature">
        <title>The Ectocarpus genome and the independent evolution of multicellularity in brown algae.</title>
        <authorList>
            <person name="Cock J.M."/>
            <person name="Sterck L."/>
            <person name="Rouze P."/>
            <person name="Scornet D."/>
            <person name="Allen A.E."/>
            <person name="Amoutzias G."/>
            <person name="Anthouard V."/>
            <person name="Artiguenave F."/>
            <person name="Aury J.M."/>
            <person name="Badger J.H."/>
            <person name="Beszteri B."/>
            <person name="Billiau K."/>
            <person name="Bonnet E."/>
            <person name="Bothwell J.H."/>
            <person name="Bowler C."/>
            <person name="Boyen C."/>
            <person name="Brownlee C."/>
            <person name="Carrano C.J."/>
            <person name="Charrier B."/>
            <person name="Cho G.Y."/>
            <person name="Coelho S.M."/>
            <person name="Collen J."/>
            <person name="Corre E."/>
            <person name="Da Silva C."/>
            <person name="Delage L."/>
            <person name="Delaroque N."/>
            <person name="Dittami S.M."/>
            <person name="Doulbeau S."/>
            <person name="Elias M."/>
            <person name="Farnham G."/>
            <person name="Gachon C.M."/>
            <person name="Gschloessl B."/>
            <person name="Heesch S."/>
            <person name="Jabbari K."/>
            <person name="Jubin C."/>
            <person name="Kawai H."/>
            <person name="Kimura K."/>
            <person name="Kloareg B."/>
            <person name="Kupper F.C."/>
            <person name="Lang D."/>
            <person name="Le Bail A."/>
            <person name="Leblanc C."/>
            <person name="Lerouge P."/>
            <person name="Lohr M."/>
            <person name="Lopez P.J."/>
            <person name="Martens C."/>
            <person name="Maumus F."/>
            <person name="Michel G."/>
            <person name="Miranda-Saavedra D."/>
            <person name="Morales J."/>
            <person name="Moreau H."/>
            <person name="Motomura T."/>
            <person name="Nagasato C."/>
            <person name="Napoli C.A."/>
            <person name="Nelson D.R."/>
            <person name="Nyvall-Collen P."/>
            <person name="Peters A.F."/>
            <person name="Pommier C."/>
            <person name="Potin P."/>
            <person name="Poulain J."/>
            <person name="Quesneville H."/>
            <person name="Read B."/>
            <person name="Rensing S.A."/>
            <person name="Ritter A."/>
            <person name="Rousvoal S."/>
            <person name="Samanta M."/>
            <person name="Samson G."/>
            <person name="Schroeder D.C."/>
            <person name="Segurens B."/>
            <person name="Strittmatter M."/>
            <person name="Tonon T."/>
            <person name="Tregear J.W."/>
            <person name="Valentin K."/>
            <person name="von Dassow P."/>
            <person name="Yamagishi T."/>
            <person name="Van de Peer Y."/>
            <person name="Wincker P."/>
        </authorList>
    </citation>
    <scope>NUCLEOTIDE SEQUENCE [LARGE SCALE GENOMIC DNA]</scope>
    <source>
        <strain evidence="11">Ec32 / CCAP1310/4</strain>
    </source>
</reference>
<feature type="compositionally biased region" description="Basic residues" evidence="8">
    <location>
        <begin position="995"/>
        <end position="1006"/>
    </location>
</feature>
<feature type="transmembrane region" description="Helical" evidence="9">
    <location>
        <begin position="514"/>
        <end position="531"/>
    </location>
</feature>
<protein>
    <submittedName>
        <fullName evidence="10">Uncharacterized protein</fullName>
    </submittedName>
</protein>
<organism evidence="10 11">
    <name type="scientific">Ectocarpus siliculosus</name>
    <name type="common">Brown alga</name>
    <name type="synonym">Conferva siliculosa</name>
    <dbReference type="NCBI Taxonomy" id="2880"/>
    <lineage>
        <taxon>Eukaryota</taxon>
        <taxon>Sar</taxon>
        <taxon>Stramenopiles</taxon>
        <taxon>Ochrophyta</taxon>
        <taxon>PX clade</taxon>
        <taxon>Phaeophyceae</taxon>
        <taxon>Ectocarpales</taxon>
        <taxon>Ectocarpaceae</taxon>
        <taxon>Ectocarpus</taxon>
    </lineage>
</organism>
<evidence type="ECO:0000256" key="3">
    <source>
        <dbReference type="ARBA" id="ARBA00022692"/>
    </source>
</evidence>
<feature type="transmembrane region" description="Helical" evidence="9">
    <location>
        <begin position="380"/>
        <end position="401"/>
    </location>
</feature>
<feature type="region of interest" description="Disordered" evidence="8">
    <location>
        <begin position="1038"/>
        <end position="1124"/>
    </location>
</feature>
<dbReference type="GO" id="GO:0016020">
    <property type="term" value="C:membrane"/>
    <property type="evidence" value="ECO:0007669"/>
    <property type="project" value="UniProtKB-SubCell"/>
</dbReference>
<comment type="similarity">
    <text evidence="2">Belongs to the MLO family.</text>
</comment>
<evidence type="ECO:0000313" key="10">
    <source>
        <dbReference type="EMBL" id="CBJ32356.1"/>
    </source>
</evidence>
<dbReference type="STRING" id="2880.D7FXU3"/>
<evidence type="ECO:0000256" key="1">
    <source>
        <dbReference type="ARBA" id="ARBA00004141"/>
    </source>
</evidence>
<feature type="compositionally biased region" description="Low complexity" evidence="8">
    <location>
        <begin position="1143"/>
        <end position="1176"/>
    </location>
</feature>
<feature type="transmembrane region" description="Helical" evidence="9">
    <location>
        <begin position="287"/>
        <end position="306"/>
    </location>
</feature>
<feature type="region of interest" description="Disordered" evidence="8">
    <location>
        <begin position="890"/>
        <end position="1025"/>
    </location>
</feature>
<feature type="region of interest" description="Disordered" evidence="8">
    <location>
        <begin position="547"/>
        <end position="601"/>
    </location>
</feature>
<name>D7FXU3_ECTSI</name>